<gene>
    <name evidence="1" type="ORF">FIBSPDRAFT_324212</name>
</gene>
<organism evidence="1 2">
    <name type="scientific">Athelia psychrophila</name>
    <dbReference type="NCBI Taxonomy" id="1759441"/>
    <lineage>
        <taxon>Eukaryota</taxon>
        <taxon>Fungi</taxon>
        <taxon>Dikarya</taxon>
        <taxon>Basidiomycota</taxon>
        <taxon>Agaricomycotina</taxon>
        <taxon>Agaricomycetes</taxon>
        <taxon>Agaricomycetidae</taxon>
        <taxon>Atheliales</taxon>
        <taxon>Atheliaceae</taxon>
        <taxon>Athelia</taxon>
    </lineage>
</organism>
<dbReference type="OrthoDB" id="416253at2759"/>
<evidence type="ECO:0000313" key="1">
    <source>
        <dbReference type="EMBL" id="KZP06314.1"/>
    </source>
</evidence>
<dbReference type="STRING" id="436010.A0A167WNV0"/>
<dbReference type="EMBL" id="KV417793">
    <property type="protein sequence ID" value="KZP06314.1"/>
    <property type="molecule type" value="Genomic_DNA"/>
</dbReference>
<proteinExistence type="predicted"/>
<keyword evidence="2" id="KW-1185">Reference proteome</keyword>
<dbReference type="SUPFAM" id="SSF51430">
    <property type="entry name" value="NAD(P)-linked oxidoreductase"/>
    <property type="match status" value="1"/>
</dbReference>
<dbReference type="AlphaFoldDB" id="A0A167WNV0"/>
<sequence>MYLLCTHSFRCIQLLGKVLRGSSQQSREILPAEITPTANQLELHLYNPQLNLLAYLKSEAIVAQAYPPWDQPIPRCSRMTLRRNREEALAPDIGRAPGYLLAEEDLQMLDGVAVGGKQKRLIMADCGIGFGSEDWP</sequence>
<dbReference type="Gene3D" id="3.20.20.100">
    <property type="entry name" value="NADP-dependent oxidoreductase domain"/>
    <property type="match status" value="1"/>
</dbReference>
<evidence type="ECO:0000313" key="2">
    <source>
        <dbReference type="Proteomes" id="UP000076532"/>
    </source>
</evidence>
<dbReference type="Proteomes" id="UP000076532">
    <property type="component" value="Unassembled WGS sequence"/>
</dbReference>
<dbReference type="InterPro" id="IPR036812">
    <property type="entry name" value="NAD(P)_OxRdtase_dom_sf"/>
</dbReference>
<accession>A0A167WNV0</accession>
<protein>
    <submittedName>
        <fullName evidence="1">Uncharacterized protein</fullName>
    </submittedName>
</protein>
<reference evidence="1 2" key="1">
    <citation type="journal article" date="2016" name="Mol. Biol. Evol.">
        <title>Comparative Genomics of Early-Diverging Mushroom-Forming Fungi Provides Insights into the Origins of Lignocellulose Decay Capabilities.</title>
        <authorList>
            <person name="Nagy L.G."/>
            <person name="Riley R."/>
            <person name="Tritt A."/>
            <person name="Adam C."/>
            <person name="Daum C."/>
            <person name="Floudas D."/>
            <person name="Sun H."/>
            <person name="Yadav J.S."/>
            <person name="Pangilinan J."/>
            <person name="Larsson K.H."/>
            <person name="Matsuura K."/>
            <person name="Barry K."/>
            <person name="Labutti K."/>
            <person name="Kuo R."/>
            <person name="Ohm R.A."/>
            <person name="Bhattacharya S.S."/>
            <person name="Shirouzu T."/>
            <person name="Yoshinaga Y."/>
            <person name="Martin F.M."/>
            <person name="Grigoriev I.V."/>
            <person name="Hibbett D.S."/>
        </authorList>
    </citation>
    <scope>NUCLEOTIDE SEQUENCE [LARGE SCALE GENOMIC DNA]</scope>
    <source>
        <strain evidence="1 2">CBS 109695</strain>
    </source>
</reference>
<name>A0A167WNV0_9AGAM</name>